<proteinExistence type="predicted"/>
<reference evidence="2 3" key="1">
    <citation type="journal article" date="2024" name="Int. J. Syst. Evol. Microbiol.">
        <title>Virgibacillus tibetensis sp. nov., isolated from salt lake on the Tibetan Plateau of China.</title>
        <authorList>
            <person name="Phurbu D."/>
            <person name="Liu Z.-X."/>
            <person name="Wang R."/>
            <person name="Zheng Y.-Y."/>
            <person name="Liu H.-C."/>
            <person name="Zhou Y.-G."/>
            <person name="Yu Y.-J."/>
            <person name="Li A.-H."/>
        </authorList>
    </citation>
    <scope>NUCLEOTIDE SEQUENCE [LARGE SCALE GENOMIC DNA]</scope>
    <source>
        <strain evidence="2 3">C22-A2</strain>
    </source>
</reference>
<dbReference type="RefSeq" id="WP_327606545.1">
    <property type="nucleotide sequence ID" value="NZ_JARZFX010000002.1"/>
</dbReference>
<evidence type="ECO:0000256" key="1">
    <source>
        <dbReference type="SAM" id="MobiDB-lite"/>
    </source>
</evidence>
<name>A0ABU6KEX6_9BACI</name>
<feature type="region of interest" description="Disordered" evidence="1">
    <location>
        <begin position="1"/>
        <end position="22"/>
    </location>
</feature>
<keyword evidence="3" id="KW-1185">Reference proteome</keyword>
<dbReference type="EMBL" id="JARZFX010000002">
    <property type="protein sequence ID" value="MEC5422974.1"/>
    <property type="molecule type" value="Genomic_DNA"/>
</dbReference>
<evidence type="ECO:0000313" key="2">
    <source>
        <dbReference type="EMBL" id="MEC5422974.1"/>
    </source>
</evidence>
<dbReference type="Proteomes" id="UP001335737">
    <property type="component" value="Unassembled WGS sequence"/>
</dbReference>
<gene>
    <name evidence="2" type="ORF">QGM71_05610</name>
</gene>
<feature type="compositionally biased region" description="Basic and acidic residues" evidence="1">
    <location>
        <begin position="1"/>
        <end position="11"/>
    </location>
</feature>
<protein>
    <submittedName>
        <fullName evidence="2">Uncharacterized protein</fullName>
    </submittedName>
</protein>
<comment type="caution">
    <text evidence="2">The sequence shown here is derived from an EMBL/GenBank/DDBJ whole genome shotgun (WGS) entry which is preliminary data.</text>
</comment>
<evidence type="ECO:0000313" key="3">
    <source>
        <dbReference type="Proteomes" id="UP001335737"/>
    </source>
</evidence>
<organism evidence="2 3">
    <name type="scientific">Virgibacillus tibetensis</name>
    <dbReference type="NCBI Taxonomy" id="3042313"/>
    <lineage>
        <taxon>Bacteria</taxon>
        <taxon>Bacillati</taxon>
        <taxon>Bacillota</taxon>
        <taxon>Bacilli</taxon>
        <taxon>Bacillales</taxon>
        <taxon>Bacillaceae</taxon>
        <taxon>Virgibacillus</taxon>
    </lineage>
</organism>
<accession>A0ABU6KEX6</accession>
<sequence>MNNEEQSKKPSEMNPEELPDVRAFEDEFTRRFLQSTEETRPGYYPFLSGTGKYEMDFPSVGIMGEKGYAVKNDTSEGYLIGIDNQNDSESSINVNYDEFKGIKEVDSYLENLEQRLGLKVEFEKYEDDNKVLYFSDYKRSKDISNYVGYVQNKKQNGGIELIYKTKCADTVEECEQSMEAIVDWMKSINFIQISDGSE</sequence>